<protein>
    <submittedName>
        <fullName evidence="1">Uncharacterized protein</fullName>
    </submittedName>
</protein>
<name>A0A4S8I8G2_MUSBA</name>
<dbReference type="EMBL" id="PYDT01000011">
    <property type="protein sequence ID" value="THU44253.1"/>
    <property type="molecule type" value="Genomic_DNA"/>
</dbReference>
<organism evidence="1 2">
    <name type="scientific">Musa balbisiana</name>
    <name type="common">Banana</name>
    <dbReference type="NCBI Taxonomy" id="52838"/>
    <lineage>
        <taxon>Eukaryota</taxon>
        <taxon>Viridiplantae</taxon>
        <taxon>Streptophyta</taxon>
        <taxon>Embryophyta</taxon>
        <taxon>Tracheophyta</taxon>
        <taxon>Spermatophyta</taxon>
        <taxon>Magnoliopsida</taxon>
        <taxon>Liliopsida</taxon>
        <taxon>Zingiberales</taxon>
        <taxon>Musaceae</taxon>
        <taxon>Musa</taxon>
    </lineage>
</organism>
<proteinExistence type="predicted"/>
<reference evidence="1 2" key="1">
    <citation type="journal article" date="2019" name="Nat. Plants">
        <title>Genome sequencing of Musa balbisiana reveals subgenome evolution and function divergence in polyploid bananas.</title>
        <authorList>
            <person name="Yao X."/>
        </authorList>
    </citation>
    <scope>NUCLEOTIDE SEQUENCE [LARGE SCALE GENOMIC DNA]</scope>
    <source>
        <strain evidence="2">cv. DH-PKW</strain>
        <tissue evidence="1">Leaves</tissue>
    </source>
</reference>
<gene>
    <name evidence="1" type="ORF">C4D60_Mb02t05460</name>
</gene>
<dbReference type="Proteomes" id="UP000317650">
    <property type="component" value="Chromosome 2"/>
</dbReference>
<evidence type="ECO:0000313" key="1">
    <source>
        <dbReference type="EMBL" id="THU44253.1"/>
    </source>
</evidence>
<keyword evidence="2" id="KW-1185">Reference proteome</keyword>
<evidence type="ECO:0000313" key="2">
    <source>
        <dbReference type="Proteomes" id="UP000317650"/>
    </source>
</evidence>
<dbReference type="AlphaFoldDB" id="A0A4S8I8G2"/>
<accession>A0A4S8I8G2</accession>
<comment type="caution">
    <text evidence="1">The sequence shown here is derived from an EMBL/GenBank/DDBJ whole genome shotgun (WGS) entry which is preliminary data.</text>
</comment>
<sequence>MQLLPSVSEFLSPSLINWPTLATTKGYFRTQITVSIFGFFMLKRASDNKDVSYQTSSGEKPFSTYRFKTGPINTVWMDICWLTAFVTERQIWAYRNTWKATSTLVLDTRDDPNEAVLGNIGSGFQAFVNNFPGETAPDELPGLSITLAWTAFFIINPSQPTLSWLLALQRDHEPCAGTHDHVIPLI</sequence>